<evidence type="ECO:0000259" key="1">
    <source>
        <dbReference type="PROSITE" id="PS50943"/>
    </source>
</evidence>
<dbReference type="RefSeq" id="WP_225364541.1">
    <property type="nucleotide sequence ID" value="NZ_NCXA01000043.1"/>
</dbReference>
<evidence type="ECO:0000313" key="5">
    <source>
        <dbReference type="Proteomes" id="UP000294668"/>
    </source>
</evidence>
<dbReference type="CDD" id="cd00093">
    <property type="entry name" value="HTH_XRE"/>
    <property type="match status" value="1"/>
</dbReference>
<organism evidence="2 4">
    <name type="scientific">Lentilactobacillus parakefiri</name>
    <dbReference type="NCBI Taxonomy" id="152332"/>
    <lineage>
        <taxon>Bacteria</taxon>
        <taxon>Bacillati</taxon>
        <taxon>Bacillota</taxon>
        <taxon>Bacilli</taxon>
        <taxon>Lactobacillales</taxon>
        <taxon>Lactobacillaceae</taxon>
        <taxon>Lentilactobacillus</taxon>
    </lineage>
</organism>
<dbReference type="Proteomes" id="UP000214739">
    <property type="component" value="Unassembled WGS sequence"/>
</dbReference>
<comment type="caution">
    <text evidence="2">The sequence shown here is derived from an EMBL/GenBank/DDBJ whole genome shotgun (WGS) entry which is preliminary data.</text>
</comment>
<proteinExistence type="predicted"/>
<dbReference type="AlphaFoldDB" id="A0A224VFJ5"/>
<keyword evidence="5" id="KW-1185">Reference proteome</keyword>
<dbReference type="SMART" id="SM00530">
    <property type="entry name" value="HTH_XRE"/>
    <property type="match status" value="1"/>
</dbReference>
<dbReference type="PROSITE" id="PS50943">
    <property type="entry name" value="HTH_CROC1"/>
    <property type="match status" value="1"/>
</dbReference>
<sequence length="301" mass="34472">MVITGALIRKARKDRGMSQIQLAEGICTQATISSIENQNVCTSVDILVKICRKLDLKITDVAKNQRYGDKVFSYIEDDMRNHLYAEANRQINQIDTKKLETRYMLGRYHCYRGFIELYINDDIHEAIFHFNLQLTQYSADKFTFYQAWSNLGIGLAYQKLGKSQRAEGFIDSSSQILSKVKKSGKHDMVVIVDLYVDIIAAYLELGKEDRAMPLIHEILHELTRQELMYKVDVLTELESKCLYAKGQIVQATMKQIAAMFVAELRGNTALAEKILKHNQSHIIEMVKNEAAKNEGRPTLIQ</sequence>
<dbReference type="Gene3D" id="1.25.40.10">
    <property type="entry name" value="Tetratricopeptide repeat domain"/>
    <property type="match status" value="1"/>
</dbReference>
<dbReference type="EMBL" id="PUFL01000048">
    <property type="protein sequence ID" value="TDG91939.1"/>
    <property type="molecule type" value="Genomic_DNA"/>
</dbReference>
<dbReference type="InterPro" id="IPR010982">
    <property type="entry name" value="Lambda_DNA-bd_dom_sf"/>
</dbReference>
<gene>
    <name evidence="3" type="ORF">C5L28_002275</name>
    <name evidence="2" type="ORF">LPKJCM_00351</name>
</gene>
<reference evidence="2 4" key="1">
    <citation type="journal article" date="2017" name="Biosci Microbiota Food Health">
        <title>Genomic characterization reconfirms the taxonomic status of Lactobacillus parakefiri.</title>
        <authorList>
            <person name="Tanizawa Y."/>
            <person name="Kobayashi H."/>
            <person name="Kaminuma E."/>
            <person name="Sakamoto M."/>
            <person name="Ohkuma M."/>
            <person name="Nakamura Y."/>
            <person name="Arita M."/>
            <person name="Tohno M."/>
        </authorList>
    </citation>
    <scope>NUCLEOTIDE SEQUENCE [LARGE SCALE GENOMIC DNA]</scope>
    <source>
        <strain evidence="2 4">JCM 8573</strain>
    </source>
</reference>
<dbReference type="EMBL" id="BDGB01000027">
    <property type="protein sequence ID" value="GAW71271.1"/>
    <property type="molecule type" value="Genomic_DNA"/>
</dbReference>
<dbReference type="GO" id="GO:0003677">
    <property type="term" value="F:DNA binding"/>
    <property type="evidence" value="ECO:0007669"/>
    <property type="project" value="InterPro"/>
</dbReference>
<name>A0A224VFJ5_9LACO</name>
<accession>A0A224VFJ5</accession>
<dbReference type="Proteomes" id="UP000294668">
    <property type="component" value="Unassembled WGS sequence"/>
</dbReference>
<dbReference type="InterPro" id="IPR001387">
    <property type="entry name" value="Cro/C1-type_HTH"/>
</dbReference>
<dbReference type="InterPro" id="IPR011990">
    <property type="entry name" value="TPR-like_helical_dom_sf"/>
</dbReference>
<reference evidence="3" key="3">
    <citation type="submission" date="2019-02" db="EMBL/GenBank/DDBJ databases">
        <authorList>
            <person name="Buron G."/>
            <person name="Chaylann A."/>
            <person name="Dolejs I."/>
            <person name="Forster J."/>
            <person name="Miks M.H."/>
        </authorList>
    </citation>
    <scope>NUCLEOTIDE SEQUENCE</scope>
    <source>
        <strain evidence="3">DSM 10551</strain>
    </source>
</reference>
<feature type="domain" description="HTH cro/C1-type" evidence="1">
    <location>
        <begin position="8"/>
        <end position="61"/>
    </location>
</feature>
<evidence type="ECO:0000313" key="4">
    <source>
        <dbReference type="Proteomes" id="UP000214739"/>
    </source>
</evidence>
<evidence type="ECO:0000313" key="2">
    <source>
        <dbReference type="EMBL" id="GAW71271.1"/>
    </source>
</evidence>
<reference evidence="3 5" key="2">
    <citation type="journal article" date="2019" name="Appl. Microbiol. Biotechnol.">
        <title>Uncovering carbohydrate metabolism through a genotype-phenotype association study of 56 lactic acid bacteria genomes.</title>
        <authorList>
            <person name="Buron-Moles G."/>
            <person name="Chailyan A."/>
            <person name="Dolejs I."/>
            <person name="Forster J."/>
            <person name="Miks M.H."/>
        </authorList>
    </citation>
    <scope>NUCLEOTIDE SEQUENCE [LARGE SCALE GENOMIC DNA]</scope>
    <source>
        <strain evidence="3 5">DSM 10551</strain>
    </source>
</reference>
<evidence type="ECO:0000313" key="3">
    <source>
        <dbReference type="EMBL" id="TDG91939.1"/>
    </source>
</evidence>
<dbReference type="SUPFAM" id="SSF47413">
    <property type="entry name" value="lambda repressor-like DNA-binding domains"/>
    <property type="match status" value="1"/>
</dbReference>
<dbReference type="SUPFAM" id="SSF48452">
    <property type="entry name" value="TPR-like"/>
    <property type="match status" value="1"/>
</dbReference>
<dbReference type="Pfam" id="PF01381">
    <property type="entry name" value="HTH_3"/>
    <property type="match status" value="1"/>
</dbReference>
<protein>
    <submittedName>
        <fullName evidence="2">Transcriptional regulator</fullName>
    </submittedName>
</protein>